<evidence type="ECO:0000256" key="5">
    <source>
        <dbReference type="ARBA" id="ARBA00022991"/>
    </source>
</evidence>
<keyword evidence="9" id="KW-0175">Coiled coil</keyword>
<dbReference type="InterPro" id="IPR003018">
    <property type="entry name" value="GAF"/>
</dbReference>
<comment type="caution">
    <text evidence="8">Lacks conserved residue(s) required for the propagation of feature annotation.</text>
</comment>
<dbReference type="PANTHER" id="PTHR47429">
    <property type="entry name" value="PROTEIN TWIN LOV 1"/>
    <property type="match status" value="1"/>
</dbReference>
<keyword evidence="3" id="KW-0808">Transferase</keyword>
<dbReference type="Gene3D" id="3.30.450.20">
    <property type="entry name" value="PAS domain"/>
    <property type="match status" value="1"/>
</dbReference>
<dbReference type="InterPro" id="IPR035965">
    <property type="entry name" value="PAS-like_dom_sf"/>
</dbReference>
<dbReference type="PANTHER" id="PTHR47429:SF2">
    <property type="entry name" value="PROTEIN TWIN LOV 1"/>
    <property type="match status" value="1"/>
</dbReference>
<feature type="domain" description="Response regulatory" evidence="10">
    <location>
        <begin position="10"/>
        <end position="124"/>
    </location>
</feature>
<dbReference type="PROSITE" id="PS50110">
    <property type="entry name" value="RESPONSE_REGULATORY"/>
    <property type="match status" value="1"/>
</dbReference>
<evidence type="ECO:0000256" key="8">
    <source>
        <dbReference type="PROSITE-ProRule" id="PRU00169"/>
    </source>
</evidence>
<dbReference type="Gene3D" id="3.30.450.40">
    <property type="match status" value="1"/>
</dbReference>
<dbReference type="RefSeq" id="WP_267636379.1">
    <property type="nucleotide sequence ID" value="NZ_JAODIY010000004.1"/>
</dbReference>
<dbReference type="AlphaFoldDB" id="A0ABD5XAH0"/>
<keyword evidence="4" id="KW-0418">Kinase</keyword>
<dbReference type="InterPro" id="IPR000700">
    <property type="entry name" value="PAS-assoc_C"/>
</dbReference>
<dbReference type="Pfam" id="PF15915">
    <property type="entry name" value="BAT"/>
    <property type="match status" value="1"/>
</dbReference>
<dbReference type="CDD" id="cd00130">
    <property type="entry name" value="PAS"/>
    <property type="match status" value="1"/>
</dbReference>
<keyword evidence="2" id="KW-0288">FMN</keyword>
<dbReference type="InterPro" id="IPR031803">
    <property type="entry name" value="BAT_GAF/HTH-assoc"/>
</dbReference>
<organism evidence="13 14">
    <name type="scientific">Halovenus rubra</name>
    <dbReference type="NCBI Taxonomy" id="869890"/>
    <lineage>
        <taxon>Archaea</taxon>
        <taxon>Methanobacteriati</taxon>
        <taxon>Methanobacteriota</taxon>
        <taxon>Stenosarchaea group</taxon>
        <taxon>Halobacteria</taxon>
        <taxon>Halobacteriales</taxon>
        <taxon>Haloarculaceae</taxon>
        <taxon>Halovenus</taxon>
    </lineage>
</organism>
<evidence type="ECO:0000256" key="7">
    <source>
        <dbReference type="ARBA" id="ARBA00023163"/>
    </source>
</evidence>
<accession>A0ABD5XAH0</accession>
<evidence type="ECO:0000313" key="14">
    <source>
        <dbReference type="Proteomes" id="UP001596414"/>
    </source>
</evidence>
<dbReference type="PROSITE" id="PS50113">
    <property type="entry name" value="PAC"/>
    <property type="match status" value="1"/>
</dbReference>
<dbReference type="SUPFAM" id="SSF55785">
    <property type="entry name" value="PYP-like sensor domain (PAS domain)"/>
    <property type="match status" value="1"/>
</dbReference>
<dbReference type="Pfam" id="PF04967">
    <property type="entry name" value="HTH_10"/>
    <property type="match status" value="1"/>
</dbReference>
<feature type="domain" description="PAS" evidence="11">
    <location>
        <begin position="138"/>
        <end position="211"/>
    </location>
</feature>
<evidence type="ECO:0000256" key="9">
    <source>
        <dbReference type="SAM" id="Coils"/>
    </source>
</evidence>
<keyword evidence="6" id="KW-0805">Transcription regulation</keyword>
<dbReference type="SMART" id="SM00086">
    <property type="entry name" value="PAC"/>
    <property type="match status" value="1"/>
</dbReference>
<keyword evidence="1" id="KW-0285">Flavoprotein</keyword>
<dbReference type="Pfam" id="PF13185">
    <property type="entry name" value="GAF_2"/>
    <property type="match status" value="1"/>
</dbReference>
<evidence type="ECO:0000313" key="13">
    <source>
        <dbReference type="EMBL" id="MFC7125387.1"/>
    </source>
</evidence>
<dbReference type="InterPro" id="IPR001789">
    <property type="entry name" value="Sig_transdc_resp-reg_receiver"/>
</dbReference>
<dbReference type="Pfam" id="PF13426">
    <property type="entry name" value="PAS_9"/>
    <property type="match status" value="1"/>
</dbReference>
<dbReference type="GO" id="GO:0016301">
    <property type="term" value="F:kinase activity"/>
    <property type="evidence" value="ECO:0007669"/>
    <property type="project" value="UniProtKB-KW"/>
</dbReference>
<proteinExistence type="predicted"/>
<dbReference type="InterPro" id="IPR007050">
    <property type="entry name" value="HTH_bacterioopsin"/>
</dbReference>
<keyword evidence="7" id="KW-0804">Transcription</keyword>
<gene>
    <name evidence="13" type="ORF">ACFQJ7_04950</name>
</gene>
<sequence length="676" mass="74963">MSSQRGRKLRVLYVDPDEGTRERVRDAFEELSVTVDVTPDSEDALEHLAACRPACIVSEHDLPLETGISFLKSVRETYGEIPFVLFTGDGNERIASDAVTAGVSEYIPKTPHNSQLNQLVERVLDVAETQRTKDHLIEESLKDTAMDRAPAGITIADMRVTGEPLVYVNNAFERLTGYSASEALGQNCRFLQNGKSDQQKVDQMREAIENDAETAVELRNYTKDGAKFWNRVEIAPIRWEDGEATHYVGYQTDVTERKEAEIRAQSRAEQLEQKQAEFESLLERIEGLLQDVSEQVIHARTESTIKQQVCDAFVQANGYTLTWIGKQEPVEQEITVDAQAQSGCETGQGQVTPPTPLVERALSTEQVVLDSDNSDIRPETSAAVAVQNDTELPNSSLPTHAVVPVTYREATYGVVGICAEEDHQFDEHETIVLSTIGRIIGTALNAVQTQSMVQGDAVMELRLTVGPEESFVGVTSSLDCRLEHVGTISRTEDSCTVLFFDVEGAPPTEIVVAAERRQEVKKASVIRSGRENRGLIRLSVSSSPLVDVVVERGGTITDAVAEGRTGTVTVQLPKDTDPRQFVEEFKMRVPNAVLESYLENQRPQRTNQEFVSEVNAALTDRQRDALKTAYVSGFFDWPRRANGEDVAGGMGISQSTFHQHLRSAKRKLLEAFYDKQ</sequence>
<dbReference type="EMBL" id="JBHSZQ010000004">
    <property type="protein sequence ID" value="MFC7125387.1"/>
    <property type="molecule type" value="Genomic_DNA"/>
</dbReference>
<dbReference type="SUPFAM" id="SSF52172">
    <property type="entry name" value="CheY-like"/>
    <property type="match status" value="1"/>
</dbReference>
<dbReference type="Proteomes" id="UP001596414">
    <property type="component" value="Unassembled WGS sequence"/>
</dbReference>
<feature type="domain" description="PAC" evidence="12">
    <location>
        <begin position="214"/>
        <end position="266"/>
    </location>
</feature>
<dbReference type="SMART" id="SM00448">
    <property type="entry name" value="REC"/>
    <property type="match status" value="1"/>
</dbReference>
<keyword evidence="5" id="KW-0157">Chromophore</keyword>
<evidence type="ECO:0000256" key="3">
    <source>
        <dbReference type="ARBA" id="ARBA00022679"/>
    </source>
</evidence>
<protein>
    <submittedName>
        <fullName evidence="13">Bacterio-opsin activator domain-containing protein</fullName>
    </submittedName>
</protein>
<evidence type="ECO:0000259" key="12">
    <source>
        <dbReference type="PROSITE" id="PS50113"/>
    </source>
</evidence>
<reference evidence="13 14" key="1">
    <citation type="journal article" date="2014" name="Int. J. Syst. Evol. Microbiol.">
        <title>Complete genome sequence of Corynebacterium casei LMG S-19264T (=DSM 44701T), isolated from a smear-ripened cheese.</title>
        <authorList>
            <consortium name="US DOE Joint Genome Institute (JGI-PGF)"/>
            <person name="Walter F."/>
            <person name="Albersmeier A."/>
            <person name="Kalinowski J."/>
            <person name="Ruckert C."/>
        </authorList>
    </citation>
    <scope>NUCLEOTIDE SEQUENCE [LARGE SCALE GENOMIC DNA]</scope>
    <source>
        <strain evidence="13 14">CGMCC 4.7215</strain>
    </source>
</reference>
<dbReference type="Gene3D" id="3.40.50.2300">
    <property type="match status" value="1"/>
</dbReference>
<dbReference type="PROSITE" id="PS50112">
    <property type="entry name" value="PAS"/>
    <property type="match status" value="1"/>
</dbReference>
<dbReference type="InterPro" id="IPR000014">
    <property type="entry name" value="PAS"/>
</dbReference>
<evidence type="ECO:0000256" key="2">
    <source>
        <dbReference type="ARBA" id="ARBA00022643"/>
    </source>
</evidence>
<dbReference type="SUPFAM" id="SSF55781">
    <property type="entry name" value="GAF domain-like"/>
    <property type="match status" value="1"/>
</dbReference>
<evidence type="ECO:0000256" key="4">
    <source>
        <dbReference type="ARBA" id="ARBA00022777"/>
    </source>
</evidence>
<evidence type="ECO:0000256" key="1">
    <source>
        <dbReference type="ARBA" id="ARBA00022630"/>
    </source>
</evidence>
<dbReference type="InterPro" id="IPR001610">
    <property type="entry name" value="PAC"/>
</dbReference>
<comment type="caution">
    <text evidence="13">The sequence shown here is derived from an EMBL/GenBank/DDBJ whole genome shotgun (WGS) entry which is preliminary data.</text>
</comment>
<dbReference type="NCBIfam" id="TIGR00229">
    <property type="entry name" value="sensory_box"/>
    <property type="match status" value="1"/>
</dbReference>
<name>A0ABD5XAH0_9EURY</name>
<evidence type="ECO:0000259" key="11">
    <source>
        <dbReference type="PROSITE" id="PS50112"/>
    </source>
</evidence>
<evidence type="ECO:0000259" key="10">
    <source>
        <dbReference type="PROSITE" id="PS50110"/>
    </source>
</evidence>
<dbReference type="Pfam" id="PF00072">
    <property type="entry name" value="Response_reg"/>
    <property type="match status" value="1"/>
</dbReference>
<evidence type="ECO:0000256" key="6">
    <source>
        <dbReference type="ARBA" id="ARBA00023015"/>
    </source>
</evidence>
<feature type="coiled-coil region" evidence="9">
    <location>
        <begin position="257"/>
        <end position="291"/>
    </location>
</feature>
<dbReference type="InterPro" id="IPR029016">
    <property type="entry name" value="GAF-like_dom_sf"/>
</dbReference>
<dbReference type="InterPro" id="IPR011006">
    <property type="entry name" value="CheY-like_superfamily"/>
</dbReference>